<organism evidence="4 5">
    <name type="scientific">Pythium oligandrum</name>
    <name type="common">Mycoparasitic fungus</name>
    <dbReference type="NCBI Taxonomy" id="41045"/>
    <lineage>
        <taxon>Eukaryota</taxon>
        <taxon>Sar</taxon>
        <taxon>Stramenopiles</taxon>
        <taxon>Oomycota</taxon>
        <taxon>Peronosporomycetes</taxon>
        <taxon>Pythiales</taxon>
        <taxon>Pythiaceae</taxon>
        <taxon>Pythium</taxon>
    </lineage>
</organism>
<dbReference type="InterPro" id="IPR029063">
    <property type="entry name" value="SAM-dependent_MTases_sf"/>
</dbReference>
<protein>
    <recommendedName>
        <fullName evidence="6">S-adenosyl-L-methionine-dependent methyltransferase</fullName>
    </recommendedName>
</protein>
<evidence type="ECO:0008006" key="6">
    <source>
        <dbReference type="Google" id="ProtNLM"/>
    </source>
</evidence>
<sequence length="299" mass="33573">MSATTEPQTPQDKTVEGMTPFTCMMTASMRGTEFKRKDAICHDPFAEALAGEAGRELAEFVGTMMRRENQLRDYVVFRTRTIDDRLASLDPAIKQIVILGAGLDTRAYRLKALGDRRVIEVDGSHEMLHHKQRILSEIKAPVLAKEHHVVVANLAEEAWKAELINNGFNPNERTFWLLEGLMMYIEYEGNVGLVKAIDSLSAPGSVIWADIFGPDVVTKEPVKQEKGEGIWRTRATKYGEVNPLEGVLSLIKWDLRITGDFTDPAVHFGREWIPISHARDGKETPLPMFFLEATKPVSP</sequence>
<dbReference type="GO" id="GO:0008168">
    <property type="term" value="F:methyltransferase activity"/>
    <property type="evidence" value="ECO:0007669"/>
    <property type="project" value="UniProtKB-KW"/>
</dbReference>
<keyword evidence="2" id="KW-0489">Methyltransferase</keyword>
<dbReference type="InterPro" id="IPR007213">
    <property type="entry name" value="Ppm1/Ppm2/Tcmp"/>
</dbReference>
<dbReference type="NCBIfam" id="TIGR00027">
    <property type="entry name" value="mthyl_TIGR00027"/>
    <property type="match status" value="1"/>
</dbReference>
<dbReference type="EMBL" id="SPLM01000001">
    <property type="protein sequence ID" value="TMW69205.1"/>
    <property type="molecule type" value="Genomic_DNA"/>
</dbReference>
<name>A0A8K1CTB3_PYTOL</name>
<dbReference type="Gene3D" id="3.40.50.150">
    <property type="entry name" value="Vaccinia Virus protein VP39"/>
    <property type="match status" value="1"/>
</dbReference>
<evidence type="ECO:0000313" key="5">
    <source>
        <dbReference type="Proteomes" id="UP000794436"/>
    </source>
</evidence>
<evidence type="ECO:0000256" key="3">
    <source>
        <dbReference type="ARBA" id="ARBA00022679"/>
    </source>
</evidence>
<dbReference type="GO" id="GO:0032259">
    <property type="term" value="P:methylation"/>
    <property type="evidence" value="ECO:0007669"/>
    <property type="project" value="UniProtKB-KW"/>
</dbReference>
<evidence type="ECO:0000256" key="2">
    <source>
        <dbReference type="ARBA" id="ARBA00022603"/>
    </source>
</evidence>
<keyword evidence="5" id="KW-1185">Reference proteome</keyword>
<comment type="similarity">
    <text evidence="1">Belongs to the UPF0677 family.</text>
</comment>
<dbReference type="PANTHER" id="PTHR43619">
    <property type="entry name" value="S-ADENOSYL-L-METHIONINE-DEPENDENT METHYLTRANSFERASE YKTD-RELATED"/>
    <property type="match status" value="1"/>
</dbReference>
<reference evidence="4" key="1">
    <citation type="submission" date="2019-03" db="EMBL/GenBank/DDBJ databases">
        <title>Long read genome sequence of the mycoparasitic Pythium oligandrum ATCC 38472 isolated from sugarbeet rhizosphere.</title>
        <authorList>
            <person name="Gaulin E."/>
        </authorList>
    </citation>
    <scope>NUCLEOTIDE SEQUENCE</scope>
    <source>
        <strain evidence="4">ATCC 38472_TT</strain>
    </source>
</reference>
<dbReference type="AlphaFoldDB" id="A0A8K1CTB3"/>
<accession>A0A8K1CTB3</accession>
<dbReference type="SUPFAM" id="SSF53335">
    <property type="entry name" value="S-adenosyl-L-methionine-dependent methyltransferases"/>
    <property type="match status" value="1"/>
</dbReference>
<dbReference type="InterPro" id="IPR011610">
    <property type="entry name" value="SAM_mthyl_Trfase_ML2640-like"/>
</dbReference>
<dbReference type="Pfam" id="PF04072">
    <property type="entry name" value="LCM"/>
    <property type="match status" value="1"/>
</dbReference>
<evidence type="ECO:0000313" key="4">
    <source>
        <dbReference type="EMBL" id="TMW69205.1"/>
    </source>
</evidence>
<comment type="caution">
    <text evidence="4">The sequence shown here is derived from an EMBL/GenBank/DDBJ whole genome shotgun (WGS) entry which is preliminary data.</text>
</comment>
<dbReference type="OrthoDB" id="203237at2759"/>
<proteinExistence type="inferred from homology"/>
<dbReference type="Proteomes" id="UP000794436">
    <property type="component" value="Unassembled WGS sequence"/>
</dbReference>
<evidence type="ECO:0000256" key="1">
    <source>
        <dbReference type="ARBA" id="ARBA00008138"/>
    </source>
</evidence>
<dbReference type="PANTHER" id="PTHR43619:SF2">
    <property type="entry name" value="S-ADENOSYL-L-METHIONINE-DEPENDENT METHYLTRANSFERASES SUPERFAMILY PROTEIN"/>
    <property type="match status" value="1"/>
</dbReference>
<gene>
    <name evidence="4" type="ORF">Poli38472_001361</name>
</gene>
<keyword evidence="3" id="KW-0808">Transferase</keyword>